<dbReference type="InterPro" id="IPR027417">
    <property type="entry name" value="P-loop_NTPase"/>
</dbReference>
<dbReference type="InterPro" id="IPR036961">
    <property type="entry name" value="Kinesin_motor_dom_sf"/>
</dbReference>
<feature type="compositionally biased region" description="Polar residues" evidence="8">
    <location>
        <begin position="721"/>
        <end position="730"/>
    </location>
</feature>
<keyword evidence="6" id="KW-0493">Microtubule</keyword>
<feature type="region of interest" description="Disordered" evidence="8">
    <location>
        <begin position="1"/>
        <end position="26"/>
    </location>
</feature>
<evidence type="ECO:0000256" key="1">
    <source>
        <dbReference type="ARBA" id="ARBA00004245"/>
    </source>
</evidence>
<proteinExistence type="inferred from homology"/>
<dbReference type="SMART" id="SM00129">
    <property type="entry name" value="KISc"/>
    <property type="match status" value="1"/>
</dbReference>
<feature type="compositionally biased region" description="Basic residues" evidence="8">
    <location>
        <begin position="1"/>
        <end position="14"/>
    </location>
</feature>
<dbReference type="InterPro" id="IPR019821">
    <property type="entry name" value="Kinesin_motor_CS"/>
</dbReference>
<reference evidence="10" key="1">
    <citation type="submission" date="2025-08" db="UniProtKB">
        <authorList>
            <consortium name="Ensembl"/>
        </authorList>
    </citation>
    <scope>IDENTIFICATION</scope>
</reference>
<dbReference type="Gene3D" id="3.40.850.10">
    <property type="entry name" value="Kinesin motor domain"/>
    <property type="match status" value="1"/>
</dbReference>
<dbReference type="PROSITE" id="PS50067">
    <property type="entry name" value="KINESIN_MOTOR_2"/>
    <property type="match status" value="1"/>
</dbReference>
<evidence type="ECO:0000256" key="6">
    <source>
        <dbReference type="RuleBase" id="RU000394"/>
    </source>
</evidence>
<keyword evidence="7" id="KW-0175">Coiled coil</keyword>
<feature type="compositionally biased region" description="Basic and acidic residues" evidence="8">
    <location>
        <begin position="690"/>
        <end position="708"/>
    </location>
</feature>
<evidence type="ECO:0000256" key="3">
    <source>
        <dbReference type="ARBA" id="ARBA00022840"/>
    </source>
</evidence>
<name>A0A8C9ETI2_PAVCR</name>
<evidence type="ECO:0000313" key="11">
    <source>
        <dbReference type="Proteomes" id="UP000694428"/>
    </source>
</evidence>
<keyword evidence="5 6" id="KW-0505">Motor protein</keyword>
<dbReference type="GO" id="GO:0051256">
    <property type="term" value="P:mitotic spindle midzone assembly"/>
    <property type="evidence" value="ECO:0007669"/>
    <property type="project" value="TreeGrafter"/>
</dbReference>
<dbReference type="PANTHER" id="PTHR24115">
    <property type="entry name" value="KINESIN-RELATED"/>
    <property type="match status" value="1"/>
</dbReference>
<dbReference type="SUPFAM" id="SSF52540">
    <property type="entry name" value="P-loop containing nucleoside triphosphate hydrolases"/>
    <property type="match status" value="1"/>
</dbReference>
<keyword evidence="11" id="KW-1185">Reference proteome</keyword>
<reference evidence="10" key="2">
    <citation type="submission" date="2025-09" db="UniProtKB">
        <authorList>
            <consortium name="Ensembl"/>
        </authorList>
    </citation>
    <scope>IDENTIFICATION</scope>
</reference>
<evidence type="ECO:0000256" key="8">
    <source>
        <dbReference type="SAM" id="MobiDB-lite"/>
    </source>
</evidence>
<evidence type="ECO:0000256" key="5">
    <source>
        <dbReference type="PROSITE-ProRule" id="PRU00283"/>
    </source>
</evidence>
<dbReference type="GO" id="GO:0003777">
    <property type="term" value="F:microtubule motor activity"/>
    <property type="evidence" value="ECO:0007669"/>
    <property type="project" value="InterPro"/>
</dbReference>
<dbReference type="InterPro" id="IPR027640">
    <property type="entry name" value="Kinesin-like_fam"/>
</dbReference>
<comment type="similarity">
    <text evidence="5 6">Belongs to the TRAFAC class myosin-kinesin ATPase superfamily. Kinesin family.</text>
</comment>
<evidence type="ECO:0000256" key="7">
    <source>
        <dbReference type="SAM" id="Coils"/>
    </source>
</evidence>
<keyword evidence="4" id="KW-0206">Cytoskeleton</keyword>
<feature type="binding site" evidence="5">
    <location>
        <begin position="112"/>
        <end position="119"/>
    </location>
    <ligand>
        <name>ATP</name>
        <dbReference type="ChEBI" id="CHEBI:30616"/>
    </ligand>
</feature>
<keyword evidence="2 5" id="KW-0547">Nucleotide-binding</keyword>
<dbReference type="InterPro" id="IPR001752">
    <property type="entry name" value="Kinesin_motor_dom"/>
</dbReference>
<dbReference type="Ensembl" id="ENSPSTT00000005131.1">
    <property type="protein sequence ID" value="ENSPSTP00000004878.1"/>
    <property type="gene ID" value="ENSPSTG00000003481.1"/>
</dbReference>
<feature type="region of interest" description="Disordered" evidence="8">
    <location>
        <begin position="686"/>
        <end position="734"/>
    </location>
</feature>
<accession>A0A8C9ETI2</accession>
<dbReference type="PROSITE" id="PS00411">
    <property type="entry name" value="KINESIN_MOTOR_1"/>
    <property type="match status" value="1"/>
</dbReference>
<evidence type="ECO:0000313" key="10">
    <source>
        <dbReference type="Ensembl" id="ENSPSTP00000004878.1"/>
    </source>
</evidence>
<dbReference type="Pfam" id="PF00225">
    <property type="entry name" value="Kinesin"/>
    <property type="match status" value="1"/>
</dbReference>
<dbReference type="GO" id="GO:0007018">
    <property type="term" value="P:microtubule-based movement"/>
    <property type="evidence" value="ECO:0007669"/>
    <property type="project" value="InterPro"/>
</dbReference>
<sequence>MKAARVKTPRRPALKKPSPPGPKDPVGVYCRVRPLSRPDQECCIEVINESTVQIHPPDGYRIFRNGEYRETQYSFKEVFGTLVAQKELFDVVAKPLVEDLIRGKNGLLFTYGVTGSGKTHTMTGSPGDGGLLPRCLAMIFNSIGPFQAKRFVFKLDDKNGVDVQCEVDALLERQKRDAMPVPKTPSGKRQIDPEFADMINVQDHCKVEEVDEDNVYSVFVSYIEIYNNYIYDLLEETPFDLIKPKWNNCNTPVRNGDFIPPQSKILREDQNHNMYVTGCTEVEVKSTEEAFEVFWKGQKKRRIANTQLNRESSRSHGVFIIKLAQAPLDADGDNVLQEKEQITLSQLSLVDLAGSERTNRTKAEGNRLREAGNINQSLMTLRTCIEVLRENQLYGTNKMVPYRDSKLTHLFKNYFDGEGKVRMIVCVNPKAEDYEESLQVMRFAEMTQEVEVARPVDRPLCGLTPGRRFRNQAFREELARKLEIRGGPINGETEEQSASEIFLQNFPALPSCELLDINDDQTLPKLAEVLEERHKLRQKLAEEFARNVLTFKTVLRELDSSMMSKENYVQGKLSEKEKVITGQKTELERLEKKIKTLEYKIEILEKTATIYEEDKRHLQQELESKSQKLQRQASDKRRLEARLQGMVAETTMKWEKECERRVAAKQLEMQNKLWVKDEKLKQLKAIVTEPKSEKPERPSRERDREKPIQRSASPPPVPVPNSQRLVSNQQVHRRSNSCSSISVASCVMEWEQKTPSHKHTGGSSKARTRQQEPGQSRDCNTSDRRRGMCWTGITEVPKRRDELEIEEDQCCRNAPPVRLRHRRSRSAGESSSCE</sequence>
<dbReference type="GO" id="GO:0005524">
    <property type="term" value="F:ATP binding"/>
    <property type="evidence" value="ECO:0007669"/>
    <property type="project" value="UniProtKB-UniRule"/>
</dbReference>
<feature type="compositionally biased region" description="Polar residues" evidence="8">
    <location>
        <begin position="761"/>
        <end position="779"/>
    </location>
</feature>
<feature type="coiled-coil region" evidence="7">
    <location>
        <begin position="573"/>
        <end position="649"/>
    </location>
</feature>
<dbReference type="AlphaFoldDB" id="A0A8C9ETI2"/>
<feature type="domain" description="Kinesin motor" evidence="9">
    <location>
        <begin position="25"/>
        <end position="450"/>
    </location>
</feature>
<feature type="region of interest" description="Disordered" evidence="8">
    <location>
        <begin position="814"/>
        <end position="834"/>
    </location>
</feature>
<evidence type="ECO:0000256" key="4">
    <source>
        <dbReference type="ARBA" id="ARBA00023212"/>
    </source>
</evidence>
<keyword evidence="4" id="KW-0963">Cytoplasm</keyword>
<dbReference type="GO" id="GO:0005634">
    <property type="term" value="C:nucleus"/>
    <property type="evidence" value="ECO:0007669"/>
    <property type="project" value="TreeGrafter"/>
</dbReference>
<dbReference type="GO" id="GO:0016887">
    <property type="term" value="F:ATP hydrolysis activity"/>
    <property type="evidence" value="ECO:0007669"/>
    <property type="project" value="TreeGrafter"/>
</dbReference>
<dbReference type="GO" id="GO:0005871">
    <property type="term" value="C:kinesin complex"/>
    <property type="evidence" value="ECO:0007669"/>
    <property type="project" value="TreeGrafter"/>
</dbReference>
<comment type="subcellular location">
    <subcellularLocation>
        <location evidence="1">Cytoplasm</location>
        <location evidence="1">Cytoskeleton</location>
    </subcellularLocation>
</comment>
<protein>
    <recommendedName>
        <fullName evidence="6">Kinesin-like protein</fullName>
    </recommendedName>
</protein>
<evidence type="ECO:0000256" key="2">
    <source>
        <dbReference type="ARBA" id="ARBA00022741"/>
    </source>
</evidence>
<dbReference type="GO" id="GO:0008017">
    <property type="term" value="F:microtubule binding"/>
    <property type="evidence" value="ECO:0007669"/>
    <property type="project" value="InterPro"/>
</dbReference>
<organism evidence="10 11">
    <name type="scientific">Pavo cristatus</name>
    <name type="common">Indian peafowl</name>
    <name type="synonym">Blue peafowl</name>
    <dbReference type="NCBI Taxonomy" id="9049"/>
    <lineage>
        <taxon>Eukaryota</taxon>
        <taxon>Metazoa</taxon>
        <taxon>Chordata</taxon>
        <taxon>Craniata</taxon>
        <taxon>Vertebrata</taxon>
        <taxon>Euteleostomi</taxon>
        <taxon>Archelosauria</taxon>
        <taxon>Archosauria</taxon>
        <taxon>Dinosauria</taxon>
        <taxon>Saurischia</taxon>
        <taxon>Theropoda</taxon>
        <taxon>Coelurosauria</taxon>
        <taxon>Aves</taxon>
        <taxon>Neognathae</taxon>
        <taxon>Galloanserae</taxon>
        <taxon>Galliformes</taxon>
        <taxon>Phasianidae</taxon>
        <taxon>Phasianinae</taxon>
        <taxon>Pavo</taxon>
    </lineage>
</organism>
<evidence type="ECO:0000259" key="9">
    <source>
        <dbReference type="PROSITE" id="PS50067"/>
    </source>
</evidence>
<keyword evidence="3 5" id="KW-0067">ATP-binding</keyword>
<dbReference type="PRINTS" id="PR00380">
    <property type="entry name" value="KINESINHEAVY"/>
</dbReference>
<dbReference type="PANTHER" id="PTHR24115:SF600">
    <property type="entry name" value="KINESIN-LIKE PROTEIN KIF23"/>
    <property type="match status" value="1"/>
</dbReference>
<dbReference type="GO" id="GO:0005874">
    <property type="term" value="C:microtubule"/>
    <property type="evidence" value="ECO:0007669"/>
    <property type="project" value="UniProtKB-KW"/>
</dbReference>
<feature type="region of interest" description="Disordered" evidence="8">
    <location>
        <begin position="753"/>
        <end position="785"/>
    </location>
</feature>
<dbReference type="CDD" id="cd01368">
    <property type="entry name" value="KISc_KIF23_like"/>
    <property type="match status" value="1"/>
</dbReference>
<dbReference type="Proteomes" id="UP000694428">
    <property type="component" value="Unplaced"/>
</dbReference>